<dbReference type="InterPro" id="IPR036388">
    <property type="entry name" value="WH-like_DNA-bd_sf"/>
</dbReference>
<dbReference type="Proteomes" id="UP001247754">
    <property type="component" value="Unassembled WGS sequence"/>
</dbReference>
<dbReference type="RefSeq" id="WP_310456820.1">
    <property type="nucleotide sequence ID" value="NZ_JAVKPH010000007.1"/>
</dbReference>
<evidence type="ECO:0000259" key="5">
    <source>
        <dbReference type="PROSITE" id="PS50931"/>
    </source>
</evidence>
<dbReference type="Gene3D" id="1.10.10.10">
    <property type="entry name" value="Winged helix-like DNA-binding domain superfamily/Winged helix DNA-binding domain"/>
    <property type="match status" value="1"/>
</dbReference>
<gene>
    <name evidence="6" type="ORF">RGD00_08150</name>
</gene>
<evidence type="ECO:0000313" key="7">
    <source>
        <dbReference type="Proteomes" id="UP001247754"/>
    </source>
</evidence>
<evidence type="ECO:0000256" key="3">
    <source>
        <dbReference type="ARBA" id="ARBA00023125"/>
    </source>
</evidence>
<organism evidence="6 7">
    <name type="scientific">Ruixingdingia sedimenti</name>
    <dbReference type="NCBI Taxonomy" id="3073604"/>
    <lineage>
        <taxon>Bacteria</taxon>
        <taxon>Pseudomonadati</taxon>
        <taxon>Pseudomonadota</taxon>
        <taxon>Alphaproteobacteria</taxon>
        <taxon>Rhodobacterales</taxon>
        <taxon>Paracoccaceae</taxon>
        <taxon>Ruixingdingia</taxon>
    </lineage>
</organism>
<comment type="caution">
    <text evidence="6">The sequence shown here is derived from an EMBL/GenBank/DDBJ whole genome shotgun (WGS) entry which is preliminary data.</text>
</comment>
<protein>
    <submittedName>
        <fullName evidence="6">LysR substrate-binding domain-containing protein</fullName>
    </submittedName>
</protein>
<keyword evidence="7" id="KW-1185">Reference proteome</keyword>
<dbReference type="PANTHER" id="PTHR30427">
    <property type="entry name" value="TRANSCRIPTIONAL ACTIVATOR PROTEIN LYSR"/>
    <property type="match status" value="1"/>
</dbReference>
<dbReference type="PANTHER" id="PTHR30427:SF1">
    <property type="entry name" value="TRANSCRIPTIONAL ACTIVATOR PROTEIN LYSR"/>
    <property type="match status" value="1"/>
</dbReference>
<keyword evidence="3" id="KW-0238">DNA-binding</keyword>
<feature type="domain" description="HTH lysR-type" evidence="5">
    <location>
        <begin position="5"/>
        <end position="62"/>
    </location>
</feature>
<dbReference type="InterPro" id="IPR005119">
    <property type="entry name" value="LysR_subst-bd"/>
</dbReference>
<dbReference type="Gene3D" id="3.40.190.290">
    <property type="match status" value="1"/>
</dbReference>
<name>A0ABU1F6R7_9RHOB</name>
<keyword evidence="2" id="KW-0805">Transcription regulation</keyword>
<comment type="similarity">
    <text evidence="1">Belongs to the LysR transcriptional regulatory family.</text>
</comment>
<dbReference type="InterPro" id="IPR000847">
    <property type="entry name" value="LysR_HTH_N"/>
</dbReference>
<dbReference type="InterPro" id="IPR036390">
    <property type="entry name" value="WH_DNA-bd_sf"/>
</dbReference>
<evidence type="ECO:0000256" key="1">
    <source>
        <dbReference type="ARBA" id="ARBA00009437"/>
    </source>
</evidence>
<dbReference type="EMBL" id="JAVKPH010000007">
    <property type="protein sequence ID" value="MDR5652571.1"/>
    <property type="molecule type" value="Genomic_DNA"/>
</dbReference>
<dbReference type="SUPFAM" id="SSF46785">
    <property type="entry name" value="Winged helix' DNA-binding domain"/>
    <property type="match status" value="1"/>
</dbReference>
<sequence>MTTKLKVRQVEAFRAVMQLGSMTLASEQLGVSQPAISRLISDFQEAVGYKLFTRKRHGILPTEDAWRLYQEVENVFTGLDELSRRAAAIKNLEISHIRISAVSVSGSNLLPQVIADFVKIYQGVKITLDISRHDRVLETLLSRRADVGIISGSDFTDDLTRVALSQRPAICILPEGHFLADRPVIKAKDLAGLPFVSFPHDANFRFRVDNLFERAGVERDLRIEGGTHESVCNLVAVGLGVSIISPFTALLRSRLPIVARPFQPDLNLEIGLLWDESHMSSATRLFTEFMIDWFKKNEEAICTLEPPPLRPAGVHQLRRHAAQS</sequence>
<dbReference type="Pfam" id="PF00126">
    <property type="entry name" value="HTH_1"/>
    <property type="match status" value="1"/>
</dbReference>
<proteinExistence type="inferred from homology"/>
<accession>A0ABU1F6R7</accession>
<dbReference type="SUPFAM" id="SSF53850">
    <property type="entry name" value="Periplasmic binding protein-like II"/>
    <property type="match status" value="1"/>
</dbReference>
<dbReference type="PROSITE" id="PS50931">
    <property type="entry name" value="HTH_LYSR"/>
    <property type="match status" value="1"/>
</dbReference>
<dbReference type="PRINTS" id="PR00039">
    <property type="entry name" value="HTHLYSR"/>
</dbReference>
<dbReference type="Pfam" id="PF03466">
    <property type="entry name" value="LysR_substrate"/>
    <property type="match status" value="1"/>
</dbReference>
<reference evidence="6 7" key="1">
    <citation type="submission" date="2023-09" db="EMBL/GenBank/DDBJ databases">
        <title>Xinfangfangia sedmenti sp. nov., isolated the sedment.</title>
        <authorList>
            <person name="Xu L."/>
        </authorList>
    </citation>
    <scope>NUCLEOTIDE SEQUENCE [LARGE SCALE GENOMIC DNA]</scope>
    <source>
        <strain evidence="6 7">LG-4</strain>
    </source>
</reference>
<keyword evidence="4" id="KW-0804">Transcription</keyword>
<evidence type="ECO:0000313" key="6">
    <source>
        <dbReference type="EMBL" id="MDR5652571.1"/>
    </source>
</evidence>
<evidence type="ECO:0000256" key="4">
    <source>
        <dbReference type="ARBA" id="ARBA00023163"/>
    </source>
</evidence>
<evidence type="ECO:0000256" key="2">
    <source>
        <dbReference type="ARBA" id="ARBA00023015"/>
    </source>
</evidence>